<reference evidence="2" key="3">
    <citation type="submission" date="2020-06" db="EMBL/GenBank/DDBJ databases">
        <title>Helianthus annuus Genome sequencing and assembly Release 2.</title>
        <authorList>
            <person name="Gouzy J."/>
            <person name="Langlade N."/>
            <person name="Munos S."/>
        </authorList>
    </citation>
    <scope>NUCLEOTIDE SEQUENCE</scope>
    <source>
        <tissue evidence="2">Leaves</tissue>
    </source>
</reference>
<name>A0A251SZQ6_HELAN</name>
<dbReference type="EMBL" id="MNCJ02000317">
    <property type="protein sequence ID" value="KAF5819130.1"/>
    <property type="molecule type" value="Genomic_DNA"/>
</dbReference>
<reference evidence="3" key="2">
    <citation type="submission" date="2017-02" db="EMBL/GenBank/DDBJ databases">
        <title>Sunflower complete genome.</title>
        <authorList>
            <person name="Langlade N."/>
            <person name="Munos S."/>
        </authorList>
    </citation>
    <scope>NUCLEOTIDE SEQUENCE [LARGE SCALE GENOMIC DNA]</scope>
    <source>
        <tissue evidence="3">Leaves</tissue>
    </source>
</reference>
<dbReference type="InParanoid" id="A0A251SZQ6"/>
<gene>
    <name evidence="3" type="ORF">HannXRQ_Chr12g0360921</name>
    <name evidence="2" type="ORF">HanXRQr2_Chr02g0074111</name>
</gene>
<dbReference type="EMBL" id="CM007901">
    <property type="protein sequence ID" value="OTG04318.1"/>
    <property type="molecule type" value="Genomic_DNA"/>
</dbReference>
<evidence type="ECO:0000313" key="4">
    <source>
        <dbReference type="Proteomes" id="UP000215914"/>
    </source>
</evidence>
<feature type="region of interest" description="Disordered" evidence="1">
    <location>
        <begin position="26"/>
        <end position="64"/>
    </location>
</feature>
<protein>
    <submittedName>
        <fullName evidence="3">Uncharacterized protein</fullName>
    </submittedName>
</protein>
<evidence type="ECO:0000256" key="1">
    <source>
        <dbReference type="SAM" id="MobiDB-lite"/>
    </source>
</evidence>
<proteinExistence type="predicted"/>
<accession>A0A251SZQ6</accession>
<reference evidence="2 4" key="1">
    <citation type="journal article" date="2017" name="Nature">
        <title>The sunflower genome provides insights into oil metabolism, flowering and Asterid evolution.</title>
        <authorList>
            <person name="Badouin H."/>
            <person name="Gouzy J."/>
            <person name="Grassa C.J."/>
            <person name="Murat F."/>
            <person name="Staton S.E."/>
            <person name="Cottret L."/>
            <person name="Lelandais-Briere C."/>
            <person name="Owens G.L."/>
            <person name="Carrere S."/>
            <person name="Mayjonade B."/>
            <person name="Legrand L."/>
            <person name="Gill N."/>
            <person name="Kane N.C."/>
            <person name="Bowers J.E."/>
            <person name="Hubner S."/>
            <person name="Bellec A."/>
            <person name="Berard A."/>
            <person name="Berges H."/>
            <person name="Blanchet N."/>
            <person name="Boniface M.C."/>
            <person name="Brunel D."/>
            <person name="Catrice O."/>
            <person name="Chaidir N."/>
            <person name="Claudel C."/>
            <person name="Donnadieu C."/>
            <person name="Faraut T."/>
            <person name="Fievet G."/>
            <person name="Helmstetter N."/>
            <person name="King M."/>
            <person name="Knapp S.J."/>
            <person name="Lai Z."/>
            <person name="Le Paslier M.C."/>
            <person name="Lippi Y."/>
            <person name="Lorenzon L."/>
            <person name="Mandel J.R."/>
            <person name="Marage G."/>
            <person name="Marchand G."/>
            <person name="Marquand E."/>
            <person name="Bret-Mestries E."/>
            <person name="Morien E."/>
            <person name="Nambeesan S."/>
            <person name="Nguyen T."/>
            <person name="Pegot-Espagnet P."/>
            <person name="Pouilly N."/>
            <person name="Raftis F."/>
            <person name="Sallet E."/>
            <person name="Schiex T."/>
            <person name="Thomas J."/>
            <person name="Vandecasteele C."/>
            <person name="Vares D."/>
            <person name="Vear F."/>
            <person name="Vautrin S."/>
            <person name="Crespi M."/>
            <person name="Mangin B."/>
            <person name="Burke J.M."/>
            <person name="Salse J."/>
            <person name="Munos S."/>
            <person name="Vincourt P."/>
            <person name="Rieseberg L.H."/>
            <person name="Langlade N.B."/>
        </authorList>
    </citation>
    <scope>NUCLEOTIDE SEQUENCE [LARGE SCALE GENOMIC DNA]</scope>
    <source>
        <strain evidence="4">cv. SF193</strain>
        <tissue evidence="2">Leaves</tissue>
    </source>
</reference>
<dbReference type="Proteomes" id="UP000215914">
    <property type="component" value="Chromosome 12"/>
</dbReference>
<organism evidence="3 4">
    <name type="scientific">Helianthus annuus</name>
    <name type="common">Common sunflower</name>
    <dbReference type="NCBI Taxonomy" id="4232"/>
    <lineage>
        <taxon>Eukaryota</taxon>
        <taxon>Viridiplantae</taxon>
        <taxon>Streptophyta</taxon>
        <taxon>Embryophyta</taxon>
        <taxon>Tracheophyta</taxon>
        <taxon>Spermatophyta</taxon>
        <taxon>Magnoliopsida</taxon>
        <taxon>eudicotyledons</taxon>
        <taxon>Gunneridae</taxon>
        <taxon>Pentapetalae</taxon>
        <taxon>asterids</taxon>
        <taxon>campanulids</taxon>
        <taxon>Asterales</taxon>
        <taxon>Asteraceae</taxon>
        <taxon>Asteroideae</taxon>
        <taxon>Heliantheae alliance</taxon>
        <taxon>Heliantheae</taxon>
        <taxon>Helianthus</taxon>
    </lineage>
</organism>
<evidence type="ECO:0000313" key="3">
    <source>
        <dbReference type="EMBL" id="OTG04318.1"/>
    </source>
</evidence>
<evidence type="ECO:0000313" key="2">
    <source>
        <dbReference type="EMBL" id="KAF5819130.1"/>
    </source>
</evidence>
<dbReference type="AlphaFoldDB" id="A0A251SZQ6"/>
<sequence length="99" mass="11963">MFPFFSFTWHTHIPFKISRARKFSGERERKRHLIERETRESERRKRIERETGRSLLTTKTNNKDDQHRWCDDEIVVFHGRDRRSYGGDGWFTAKVHGGG</sequence>
<dbReference type="Gramene" id="mRNA:HanXRQr2_Chr02g0074111">
    <property type="protein sequence ID" value="CDS:HanXRQr2_Chr02g0074111.1"/>
    <property type="gene ID" value="HanXRQr2_Chr02g0074111"/>
</dbReference>
<feature type="compositionally biased region" description="Basic and acidic residues" evidence="1">
    <location>
        <begin position="26"/>
        <end position="52"/>
    </location>
</feature>
<keyword evidence="4" id="KW-1185">Reference proteome</keyword>